<keyword evidence="1" id="KW-0805">Transcription regulation</keyword>
<reference evidence="7" key="1">
    <citation type="submission" date="2011-03" db="EMBL/GenBank/DDBJ databases">
        <title>Draft genome sequence of Brevundimonas diminuta.</title>
        <authorList>
            <person name="Brown P.J.B."/>
            <person name="Buechlein A."/>
            <person name="Hemmerich C."/>
            <person name="Brun Y.V."/>
        </authorList>
    </citation>
    <scope>NUCLEOTIDE SEQUENCE [LARGE SCALE GENOMIC DNA]</scope>
    <source>
        <strain evidence="7">C19</strain>
    </source>
</reference>
<evidence type="ECO:0000313" key="7">
    <source>
        <dbReference type="Proteomes" id="UP000006512"/>
    </source>
</evidence>
<gene>
    <name evidence="6" type="ORF">ABI_20770</name>
</gene>
<dbReference type="PANTHER" id="PTHR30055">
    <property type="entry name" value="HTH-TYPE TRANSCRIPTIONAL REGULATOR RUTR"/>
    <property type="match status" value="1"/>
</dbReference>
<evidence type="ECO:0000256" key="2">
    <source>
        <dbReference type="ARBA" id="ARBA00023125"/>
    </source>
</evidence>
<evidence type="ECO:0000256" key="3">
    <source>
        <dbReference type="ARBA" id="ARBA00023163"/>
    </source>
</evidence>
<proteinExistence type="predicted"/>
<protein>
    <submittedName>
        <fullName evidence="6">Bacterial regulatory protein, tetR family protein</fullName>
    </submittedName>
</protein>
<dbReference type="Proteomes" id="UP000006512">
    <property type="component" value="Unassembled WGS sequence"/>
</dbReference>
<dbReference type="PRINTS" id="PR00455">
    <property type="entry name" value="HTHTETR"/>
</dbReference>
<sequence>MQNPAPPPGQPPTKRGRPVNEALVPQILQIAGELFLDHGYQGTTMDAVARAVGMSKLTLYKRFASKEELFSAIVRDKCNQFIPDVLFEKLDGMPVREALIAMGGGLLRLLNSREAMTIEVMLRSEGGQTLRDLFFCRRPGSHEGGHERLFRPAEVARTTECRRPDDGLPPVLGPVQGFGHPHALRPPGVATGFGRRDRHLCPHRRGLLPQGLLRLDHDKSRKVVTGITLQGL</sequence>
<dbReference type="AlphaFoldDB" id="F4QGF5"/>
<dbReference type="InterPro" id="IPR050109">
    <property type="entry name" value="HTH-type_TetR-like_transc_reg"/>
</dbReference>
<accession>F4QGF5</accession>
<keyword evidence="2 4" id="KW-0238">DNA-binding</keyword>
<dbReference type="PROSITE" id="PS50977">
    <property type="entry name" value="HTH_TETR_2"/>
    <property type="match status" value="1"/>
</dbReference>
<evidence type="ECO:0000259" key="5">
    <source>
        <dbReference type="PROSITE" id="PS50977"/>
    </source>
</evidence>
<evidence type="ECO:0000313" key="6">
    <source>
        <dbReference type="EMBL" id="EGF93636.1"/>
    </source>
</evidence>
<organism evidence="6 7">
    <name type="scientific">Asticcacaulis biprosthecium C19</name>
    <dbReference type="NCBI Taxonomy" id="715226"/>
    <lineage>
        <taxon>Bacteria</taxon>
        <taxon>Pseudomonadati</taxon>
        <taxon>Pseudomonadota</taxon>
        <taxon>Alphaproteobacteria</taxon>
        <taxon>Caulobacterales</taxon>
        <taxon>Caulobacteraceae</taxon>
        <taxon>Asticcacaulis</taxon>
    </lineage>
</organism>
<dbReference type="HOGENOM" id="CLU_1192826_0_0_5"/>
<dbReference type="GO" id="GO:0003700">
    <property type="term" value="F:DNA-binding transcription factor activity"/>
    <property type="evidence" value="ECO:0007669"/>
    <property type="project" value="TreeGrafter"/>
</dbReference>
<dbReference type="FunFam" id="1.10.10.60:FF:000141">
    <property type="entry name" value="TetR family transcriptional regulator"/>
    <property type="match status" value="1"/>
</dbReference>
<dbReference type="InterPro" id="IPR001647">
    <property type="entry name" value="HTH_TetR"/>
</dbReference>
<evidence type="ECO:0000256" key="1">
    <source>
        <dbReference type="ARBA" id="ARBA00023015"/>
    </source>
</evidence>
<dbReference type="SUPFAM" id="SSF46689">
    <property type="entry name" value="Homeodomain-like"/>
    <property type="match status" value="1"/>
</dbReference>
<dbReference type="Pfam" id="PF00440">
    <property type="entry name" value="TetR_N"/>
    <property type="match status" value="1"/>
</dbReference>
<dbReference type="PANTHER" id="PTHR30055:SF146">
    <property type="entry name" value="HTH-TYPE TRANSCRIPTIONAL DUAL REGULATOR CECR"/>
    <property type="match status" value="1"/>
</dbReference>
<evidence type="ECO:0000256" key="4">
    <source>
        <dbReference type="PROSITE-ProRule" id="PRU00335"/>
    </source>
</evidence>
<dbReference type="STRING" id="715226.ABI_20770"/>
<name>F4QGF5_9CAUL</name>
<dbReference type="Gene3D" id="1.10.357.10">
    <property type="entry name" value="Tetracycline Repressor, domain 2"/>
    <property type="match status" value="1"/>
</dbReference>
<feature type="domain" description="HTH tetR-type" evidence="5">
    <location>
        <begin position="21"/>
        <end position="81"/>
    </location>
</feature>
<dbReference type="EMBL" id="GL883077">
    <property type="protein sequence ID" value="EGF93636.1"/>
    <property type="molecule type" value="Genomic_DNA"/>
</dbReference>
<keyword evidence="3" id="KW-0804">Transcription</keyword>
<dbReference type="GO" id="GO:0000976">
    <property type="term" value="F:transcription cis-regulatory region binding"/>
    <property type="evidence" value="ECO:0007669"/>
    <property type="project" value="TreeGrafter"/>
</dbReference>
<feature type="DNA-binding region" description="H-T-H motif" evidence="4">
    <location>
        <begin position="44"/>
        <end position="63"/>
    </location>
</feature>
<keyword evidence="7" id="KW-1185">Reference proteome</keyword>
<dbReference type="InterPro" id="IPR009057">
    <property type="entry name" value="Homeodomain-like_sf"/>
</dbReference>
<dbReference type="eggNOG" id="COG1309">
    <property type="taxonomic scope" value="Bacteria"/>
</dbReference>